<keyword evidence="3" id="KW-1003">Cell membrane</keyword>
<accession>A1HQW6</accession>
<comment type="caution">
    <text evidence="9">The sequence shown here is derived from an EMBL/GenBank/DDBJ whole genome shotgun (WGS) entry which is preliminary data.</text>
</comment>
<evidence type="ECO:0000313" key="9">
    <source>
        <dbReference type="EMBL" id="EAX47674.1"/>
    </source>
</evidence>
<feature type="transmembrane region" description="Helical" evidence="7">
    <location>
        <begin position="343"/>
        <end position="367"/>
    </location>
</feature>
<dbReference type="InterPro" id="IPR050189">
    <property type="entry name" value="MFS_Efflux_Transporters"/>
</dbReference>
<feature type="transmembrane region" description="Helical" evidence="7">
    <location>
        <begin position="12"/>
        <end position="29"/>
    </location>
</feature>
<keyword evidence="2" id="KW-0813">Transport</keyword>
<evidence type="ECO:0000256" key="3">
    <source>
        <dbReference type="ARBA" id="ARBA00022475"/>
    </source>
</evidence>
<feature type="transmembrane region" description="Helical" evidence="7">
    <location>
        <begin position="102"/>
        <end position="124"/>
    </location>
</feature>
<dbReference type="InterPro" id="IPR011701">
    <property type="entry name" value="MFS"/>
</dbReference>
<dbReference type="PROSITE" id="PS50850">
    <property type="entry name" value="MFS"/>
    <property type="match status" value="1"/>
</dbReference>
<gene>
    <name evidence="9" type="ORF">TcarDRAFT_1096</name>
</gene>
<evidence type="ECO:0000256" key="2">
    <source>
        <dbReference type="ARBA" id="ARBA00022448"/>
    </source>
</evidence>
<dbReference type="GO" id="GO:0005886">
    <property type="term" value="C:plasma membrane"/>
    <property type="evidence" value="ECO:0007669"/>
    <property type="project" value="UniProtKB-SubCell"/>
</dbReference>
<evidence type="ECO:0000256" key="5">
    <source>
        <dbReference type="ARBA" id="ARBA00022989"/>
    </source>
</evidence>
<dbReference type="AlphaFoldDB" id="A1HQW6"/>
<proteinExistence type="predicted"/>
<dbReference type="Proteomes" id="UP000005139">
    <property type="component" value="Unassembled WGS sequence"/>
</dbReference>
<comment type="subcellular location">
    <subcellularLocation>
        <location evidence="1">Cell membrane</location>
        <topology evidence="1">Multi-pass membrane protein</topology>
    </subcellularLocation>
</comment>
<evidence type="ECO:0000259" key="8">
    <source>
        <dbReference type="PROSITE" id="PS50850"/>
    </source>
</evidence>
<dbReference type="InterPro" id="IPR036259">
    <property type="entry name" value="MFS_trans_sf"/>
</dbReference>
<protein>
    <submittedName>
        <fullName evidence="9">Major facilitator superfamily MFS_1</fullName>
    </submittedName>
</protein>
<sequence>MLAAVQHKTKILGVLSIAQLAAMLIWYNFSAVLPILKQEWRMSNDQAGTLLAVFQLGYVIAVLFTGWLTDRIGGKLTFVISAIETGLASLGFVFFADDFTSGMVWRTLAGLGQAGLYVPGMQILSRWYGTSERGRAIGIYTCSLVGAYAGAYYIAAPLAAMYSWRQALLWTSIWAFPAALLVYLCIPAEKGEGLPASPTQQEDASGPKRAAALIMGRAAWLIIAGYMGHMWELYTLWGWIGAFMTHVLTLKGIDAATAISYGGALAATCILMGGFSPGLAGVASDRYGRCLTAVVALVISGLCALFFGWLVTAPVWLVILVGLVYGFFIVADSAIFKAGLTELVPAGSLGLALGLQSVFGFGVTIVSPKLFGMVLDSYGWGWAFAMLGIGPVIGTVCMLALRQLPEAKAMAGGKR</sequence>
<dbReference type="PANTHER" id="PTHR43124">
    <property type="entry name" value="PURINE EFFLUX PUMP PBUE"/>
    <property type="match status" value="1"/>
</dbReference>
<feature type="transmembrane region" description="Helical" evidence="7">
    <location>
        <begin position="260"/>
        <end position="283"/>
    </location>
</feature>
<dbReference type="SUPFAM" id="SSF103473">
    <property type="entry name" value="MFS general substrate transporter"/>
    <property type="match status" value="1"/>
</dbReference>
<feature type="domain" description="Major facilitator superfamily (MFS) profile" evidence="8">
    <location>
        <begin position="1"/>
        <end position="406"/>
    </location>
</feature>
<dbReference type="eggNOG" id="COG2271">
    <property type="taxonomic scope" value="Bacteria"/>
</dbReference>
<dbReference type="InterPro" id="IPR020846">
    <property type="entry name" value="MFS_dom"/>
</dbReference>
<dbReference type="Pfam" id="PF07690">
    <property type="entry name" value="MFS_1"/>
    <property type="match status" value="1"/>
</dbReference>
<feature type="transmembrane region" description="Helical" evidence="7">
    <location>
        <begin position="315"/>
        <end position="336"/>
    </location>
</feature>
<evidence type="ECO:0000256" key="4">
    <source>
        <dbReference type="ARBA" id="ARBA00022692"/>
    </source>
</evidence>
<feature type="transmembrane region" description="Helical" evidence="7">
    <location>
        <begin position="290"/>
        <end position="309"/>
    </location>
</feature>
<keyword evidence="5 7" id="KW-1133">Transmembrane helix</keyword>
<dbReference type="EMBL" id="AAWL01000008">
    <property type="protein sequence ID" value="EAX47674.1"/>
    <property type="molecule type" value="Genomic_DNA"/>
</dbReference>
<reference evidence="9 10" key="1">
    <citation type="submission" date="2007-01" db="EMBL/GenBank/DDBJ databases">
        <title>Annotation of the draft genome assembly of Thermosinus carboxydivorans Nor1.</title>
        <authorList>
            <consortium name="US DOE Joint Genome Institute (JGI-ORNL)"/>
            <person name="Larimer F."/>
            <person name="Land M."/>
            <person name="Hauser L."/>
        </authorList>
    </citation>
    <scope>NUCLEOTIDE SEQUENCE [LARGE SCALE GENOMIC DNA]</scope>
    <source>
        <strain evidence="9 10">Nor1</strain>
    </source>
</reference>
<evidence type="ECO:0000256" key="1">
    <source>
        <dbReference type="ARBA" id="ARBA00004651"/>
    </source>
</evidence>
<keyword evidence="4 7" id="KW-0812">Transmembrane</keyword>
<keyword evidence="10" id="KW-1185">Reference proteome</keyword>
<name>A1HQW6_9FIRM</name>
<keyword evidence="6 7" id="KW-0472">Membrane</keyword>
<evidence type="ECO:0000256" key="7">
    <source>
        <dbReference type="SAM" id="Phobius"/>
    </source>
</evidence>
<organism evidence="9 10">
    <name type="scientific">Thermosinus carboxydivorans Nor1</name>
    <dbReference type="NCBI Taxonomy" id="401526"/>
    <lineage>
        <taxon>Bacteria</taxon>
        <taxon>Bacillati</taxon>
        <taxon>Bacillota</taxon>
        <taxon>Negativicutes</taxon>
        <taxon>Selenomonadales</taxon>
        <taxon>Sporomusaceae</taxon>
        <taxon>Thermosinus</taxon>
    </lineage>
</organism>
<dbReference type="OrthoDB" id="9781976at2"/>
<dbReference type="Gene3D" id="1.20.1250.20">
    <property type="entry name" value="MFS general substrate transporter like domains"/>
    <property type="match status" value="2"/>
</dbReference>
<reference evidence="9 10" key="2">
    <citation type="submission" date="2007-01" db="EMBL/GenBank/DDBJ databases">
        <title>Sequencing of the draft genome and assembly of Thermosinus carboxydivorans Nor1.</title>
        <authorList>
            <consortium name="US DOE Joint Genome Institute (JGI-PGF)"/>
            <person name="Copeland A."/>
            <person name="Lucas S."/>
            <person name="Lapidus A."/>
            <person name="Barry K."/>
            <person name="Glavina del Rio T."/>
            <person name="Dalin E."/>
            <person name="Tice H."/>
            <person name="Bruce D."/>
            <person name="Pitluck S."/>
            <person name="Richardson P."/>
        </authorList>
    </citation>
    <scope>NUCLEOTIDE SEQUENCE [LARGE SCALE GENOMIC DNA]</scope>
    <source>
        <strain evidence="9 10">Nor1</strain>
    </source>
</reference>
<feature type="transmembrane region" description="Helical" evidence="7">
    <location>
        <begin position="167"/>
        <end position="186"/>
    </location>
</feature>
<feature type="transmembrane region" description="Helical" evidence="7">
    <location>
        <begin position="218"/>
        <end position="240"/>
    </location>
</feature>
<feature type="transmembrane region" description="Helical" evidence="7">
    <location>
        <begin position="379"/>
        <end position="401"/>
    </location>
</feature>
<feature type="transmembrane region" description="Helical" evidence="7">
    <location>
        <begin position="49"/>
        <end position="69"/>
    </location>
</feature>
<dbReference type="PANTHER" id="PTHR43124:SF3">
    <property type="entry name" value="CHLORAMPHENICOL EFFLUX PUMP RV0191"/>
    <property type="match status" value="1"/>
</dbReference>
<evidence type="ECO:0000313" key="10">
    <source>
        <dbReference type="Proteomes" id="UP000005139"/>
    </source>
</evidence>
<dbReference type="GO" id="GO:0022857">
    <property type="term" value="F:transmembrane transporter activity"/>
    <property type="evidence" value="ECO:0007669"/>
    <property type="project" value="InterPro"/>
</dbReference>
<evidence type="ECO:0000256" key="6">
    <source>
        <dbReference type="ARBA" id="ARBA00023136"/>
    </source>
</evidence>
<feature type="transmembrane region" description="Helical" evidence="7">
    <location>
        <begin position="136"/>
        <end position="155"/>
    </location>
</feature>
<feature type="transmembrane region" description="Helical" evidence="7">
    <location>
        <begin position="76"/>
        <end position="96"/>
    </location>
</feature>